<keyword evidence="4" id="KW-1185">Reference proteome</keyword>
<comment type="caution">
    <text evidence="3">The sequence shown here is derived from an EMBL/GenBank/DDBJ whole genome shotgun (WGS) entry which is preliminary data.</text>
</comment>
<reference evidence="3 4" key="2">
    <citation type="submission" date="2016-08" db="EMBL/GenBank/DDBJ databases">
        <title>Pervasive Adenine N6-methylation of Active Genes in Fungi.</title>
        <authorList>
            <consortium name="DOE Joint Genome Institute"/>
            <person name="Mondo S.J."/>
            <person name="Dannebaum R.O."/>
            <person name="Kuo R.C."/>
            <person name="Labutti K."/>
            <person name="Haridas S."/>
            <person name="Kuo A."/>
            <person name="Salamov A."/>
            <person name="Ahrendt S.R."/>
            <person name="Lipzen A."/>
            <person name="Sullivan W."/>
            <person name="Andreopoulos W.B."/>
            <person name="Clum A."/>
            <person name="Lindquist E."/>
            <person name="Daum C."/>
            <person name="Ramamoorthy G.K."/>
            <person name="Gryganskyi A."/>
            <person name="Culley D."/>
            <person name="Magnuson J.K."/>
            <person name="James T.Y."/>
            <person name="O'Malley M.A."/>
            <person name="Stajich J.E."/>
            <person name="Spatafora J.W."/>
            <person name="Visel A."/>
            <person name="Grigoriev I.V."/>
        </authorList>
    </citation>
    <scope>NUCLEOTIDE SEQUENCE [LARGE SCALE GENOMIC DNA]</scope>
    <source>
        <strain evidence="4">finn</strain>
    </source>
</reference>
<protein>
    <recommendedName>
        <fullName evidence="5">Transmembrane protein</fullName>
    </recommendedName>
</protein>
<feature type="transmembrane region" description="Helical" evidence="1">
    <location>
        <begin position="246"/>
        <end position="266"/>
    </location>
</feature>
<keyword evidence="1" id="KW-0472">Membrane</keyword>
<accession>A0A1Y1V0S1</accession>
<evidence type="ECO:0000313" key="3">
    <source>
        <dbReference type="EMBL" id="ORX44707.1"/>
    </source>
</evidence>
<evidence type="ECO:0000313" key="4">
    <source>
        <dbReference type="Proteomes" id="UP000193719"/>
    </source>
</evidence>
<dbReference type="Proteomes" id="UP000193719">
    <property type="component" value="Unassembled WGS sequence"/>
</dbReference>
<keyword evidence="1" id="KW-0812">Transmembrane</keyword>
<reference evidence="3 4" key="1">
    <citation type="submission" date="2016-08" db="EMBL/GenBank/DDBJ databases">
        <title>Genomes of anaerobic fungi encode conserved fungal cellulosomes for biomass hydrolysis.</title>
        <authorList>
            <consortium name="DOE Joint Genome Institute"/>
            <person name="Haitjema C.H."/>
            <person name="Gilmore S.P."/>
            <person name="Henske J.K."/>
            <person name="Solomon K.V."/>
            <person name="De Groot R."/>
            <person name="Kuo A."/>
            <person name="Mondo S.J."/>
            <person name="Salamov A.A."/>
            <person name="Labutti K."/>
            <person name="Zhao Z."/>
            <person name="Chiniquy J."/>
            <person name="Barry K."/>
            <person name="Brewer H.M."/>
            <person name="Purvine S.O."/>
            <person name="Wright A.T."/>
            <person name="Boxma B."/>
            <person name="Van Alen T."/>
            <person name="Hackstein J.H."/>
            <person name="Baker S.E."/>
            <person name="Grigoriev I.V."/>
            <person name="O'Malley M.A."/>
        </authorList>
    </citation>
    <scope>NUCLEOTIDE SEQUENCE [LARGE SCALE GENOMIC DNA]</scope>
    <source>
        <strain evidence="4">finn</strain>
    </source>
</reference>
<name>A0A1Y1V0S1_9FUNG</name>
<proteinExistence type="predicted"/>
<evidence type="ECO:0000256" key="2">
    <source>
        <dbReference type="SAM" id="SignalP"/>
    </source>
</evidence>
<feature type="chain" id="PRO_5012485830" description="Transmembrane protein" evidence="2">
    <location>
        <begin position="18"/>
        <end position="267"/>
    </location>
</feature>
<sequence>MRRILYNILLIISSVIANNLNLNIKREINSTFKYKNEIANVLQSLGFDSNIILTNASEQCLTSIENTYDCFQSVNTLFQVTNTNPQNFEEICNIYNSQSCDYFRNTVVSGNSGCVNQYDQMYFSLNFDMSIFYYVSTCTKNSKNEYCPAVGFYRNILSNDISNVTDFNKVEITNQSCNDNNCIDQMKKIIALTSSVSKVFELTFTLSGETQESLNQIKNALDVVAMDNVIKSCNNNHNNNVISNAMAINISLVFTIIIMMFSFLFFF</sequence>
<dbReference type="AlphaFoldDB" id="A0A1Y1V0S1"/>
<keyword evidence="2" id="KW-0732">Signal</keyword>
<dbReference type="OrthoDB" id="2145099at2759"/>
<evidence type="ECO:0008006" key="5">
    <source>
        <dbReference type="Google" id="ProtNLM"/>
    </source>
</evidence>
<evidence type="ECO:0000256" key="1">
    <source>
        <dbReference type="SAM" id="Phobius"/>
    </source>
</evidence>
<keyword evidence="1" id="KW-1133">Transmembrane helix</keyword>
<dbReference type="EMBL" id="MCFH01000044">
    <property type="protein sequence ID" value="ORX44707.1"/>
    <property type="molecule type" value="Genomic_DNA"/>
</dbReference>
<gene>
    <name evidence="3" type="ORF">BCR36DRAFT_586069</name>
</gene>
<feature type="signal peptide" evidence="2">
    <location>
        <begin position="1"/>
        <end position="17"/>
    </location>
</feature>
<organism evidence="3 4">
    <name type="scientific">Piromyces finnis</name>
    <dbReference type="NCBI Taxonomy" id="1754191"/>
    <lineage>
        <taxon>Eukaryota</taxon>
        <taxon>Fungi</taxon>
        <taxon>Fungi incertae sedis</taxon>
        <taxon>Chytridiomycota</taxon>
        <taxon>Chytridiomycota incertae sedis</taxon>
        <taxon>Neocallimastigomycetes</taxon>
        <taxon>Neocallimastigales</taxon>
        <taxon>Neocallimastigaceae</taxon>
        <taxon>Piromyces</taxon>
    </lineage>
</organism>